<sequence>MNQVQRTPRTLKNYLHVSKSSASQAAKDAFSPVKRVTRSQARKAQTHDVVEETIETTLAVAELPTTPKARKRKQTSKEDIATSKKKKYSPVDETSNGLAKYFKVDKSQVLSPRTIRQTRRTRKAQQTKKQPQENTLVMSISASTQTNTTEAQSTKSEIVSAKQIPSTPLSDYEPANPDLKPRAEELLRKLRNRKVPASLQRPSVEGERPEASPTVLAPQSKQAETTEIQESIKLRRLGLNLPTQDIKPSSKSFDHNSGQSAPPVVFNTSTQQHTDAINNYLTPTDIRPKFELIRRRAFDLPLPERLAKLEAIFQAIEHTLMFTQGQGHTCIYHRHRKSVENSSGHTFTLRHLAQIKYVYPESYTFKPTKVLIQGRNIDSIEINVFKKANSEEASGSKGPTQSIALKNARFAADSLEKRRQEMRERLVKYVDKYHVDFLEKQKMRVSSWRELKQWHPDFSLENDVPDLPQTELPNVESNIAKPDKERIRWLLGKAAGNSSKESANPTTEEQSASAPEPPLEQQTKRKEAPVTKVSALLERIRAKERQKKEEIMKGVGPKKIAERAMLSRLPSLADSISFIFYSQRKSIISFTYLCDKLSQSGQVPLSIDECETHVTKIASLVPEWCSIETLGNTKMIRLTRIKSVRQVKQQLEEQIAKSL</sequence>
<comment type="similarity">
    <text evidence="1">Belongs to the Cdt1 family.</text>
</comment>
<gene>
    <name evidence="6" type="ORF">H4219_001577</name>
</gene>
<dbReference type="InterPro" id="IPR014939">
    <property type="entry name" value="CDT1_Gemini-bd-like"/>
</dbReference>
<dbReference type="GO" id="GO:0000076">
    <property type="term" value="P:DNA replication checkpoint signaling"/>
    <property type="evidence" value="ECO:0007669"/>
    <property type="project" value="TreeGrafter"/>
</dbReference>
<evidence type="ECO:0000256" key="2">
    <source>
        <dbReference type="ARBA" id="ARBA00023306"/>
    </source>
</evidence>
<proteinExistence type="inferred from homology"/>
<dbReference type="InterPro" id="IPR038090">
    <property type="entry name" value="Cdt1_C_WH_dom_sf"/>
</dbReference>
<dbReference type="SUPFAM" id="SSF46785">
    <property type="entry name" value="Winged helix' DNA-binding domain"/>
    <property type="match status" value="1"/>
</dbReference>
<dbReference type="Proteomes" id="UP001150538">
    <property type="component" value="Unassembled WGS sequence"/>
</dbReference>
<accession>A0A9W8DRP2</accession>
<dbReference type="SMART" id="SM01075">
    <property type="entry name" value="CDT1"/>
    <property type="match status" value="1"/>
</dbReference>
<feature type="compositionally biased region" description="Polar residues" evidence="4">
    <location>
        <begin position="496"/>
        <end position="513"/>
    </location>
</feature>
<feature type="region of interest" description="Disordered" evidence="4">
    <location>
        <begin position="114"/>
        <end position="178"/>
    </location>
</feature>
<evidence type="ECO:0000313" key="6">
    <source>
        <dbReference type="EMBL" id="KAJ1920048.1"/>
    </source>
</evidence>
<dbReference type="GO" id="GO:0071163">
    <property type="term" value="P:DNA replication preinitiation complex assembly"/>
    <property type="evidence" value="ECO:0007669"/>
    <property type="project" value="InterPro"/>
</dbReference>
<reference evidence="6" key="1">
    <citation type="submission" date="2022-07" db="EMBL/GenBank/DDBJ databases">
        <title>Phylogenomic reconstructions and comparative analyses of Kickxellomycotina fungi.</title>
        <authorList>
            <person name="Reynolds N.K."/>
            <person name="Stajich J.E."/>
            <person name="Barry K."/>
            <person name="Grigoriev I.V."/>
            <person name="Crous P."/>
            <person name="Smith M.E."/>
        </authorList>
    </citation>
    <scope>NUCLEOTIDE SEQUENCE</scope>
    <source>
        <strain evidence="6">NBRC 100468</strain>
    </source>
</reference>
<dbReference type="Pfam" id="PF16679">
    <property type="entry name" value="CDT1_C"/>
    <property type="match status" value="1"/>
</dbReference>
<feature type="region of interest" description="Disordered" evidence="4">
    <location>
        <begin position="61"/>
        <end position="93"/>
    </location>
</feature>
<keyword evidence="2" id="KW-0131">Cell cycle</keyword>
<evidence type="ECO:0000256" key="1">
    <source>
        <dbReference type="ARBA" id="ARBA00008356"/>
    </source>
</evidence>
<keyword evidence="3" id="KW-0175">Coiled coil</keyword>
<dbReference type="GO" id="GO:0003677">
    <property type="term" value="F:DNA binding"/>
    <property type="evidence" value="ECO:0007669"/>
    <property type="project" value="InterPro"/>
</dbReference>
<feature type="compositionally biased region" description="Polar residues" evidence="4">
    <location>
        <begin position="133"/>
        <end position="169"/>
    </location>
</feature>
<feature type="domain" description="CDT1 Geminin-binding" evidence="5">
    <location>
        <begin position="302"/>
        <end position="474"/>
    </location>
</feature>
<dbReference type="Gene3D" id="1.10.10.1420">
    <property type="entry name" value="DNA replication factor Cdt1, C-terminal WH domain"/>
    <property type="match status" value="1"/>
</dbReference>
<dbReference type="InterPro" id="IPR036390">
    <property type="entry name" value="WH_DNA-bd_sf"/>
</dbReference>
<dbReference type="EMBL" id="JANBPU010000018">
    <property type="protein sequence ID" value="KAJ1920048.1"/>
    <property type="molecule type" value="Genomic_DNA"/>
</dbReference>
<dbReference type="InterPro" id="IPR045173">
    <property type="entry name" value="Cdt1"/>
</dbReference>
<feature type="compositionally biased region" description="Basic residues" evidence="4">
    <location>
        <begin position="116"/>
        <end position="126"/>
    </location>
</feature>
<dbReference type="GO" id="GO:0070182">
    <property type="term" value="F:DNA polymerase binding"/>
    <property type="evidence" value="ECO:0007669"/>
    <property type="project" value="TreeGrafter"/>
</dbReference>
<keyword evidence="7" id="KW-1185">Reference proteome</keyword>
<dbReference type="AlphaFoldDB" id="A0A9W8DRP2"/>
<dbReference type="GO" id="GO:0000278">
    <property type="term" value="P:mitotic cell cycle"/>
    <property type="evidence" value="ECO:0007669"/>
    <property type="project" value="TreeGrafter"/>
</dbReference>
<evidence type="ECO:0000256" key="4">
    <source>
        <dbReference type="SAM" id="MobiDB-lite"/>
    </source>
</evidence>
<dbReference type="GO" id="GO:0005634">
    <property type="term" value="C:nucleus"/>
    <property type="evidence" value="ECO:0007669"/>
    <property type="project" value="TreeGrafter"/>
</dbReference>
<organism evidence="6 7">
    <name type="scientific">Mycoemilia scoparia</name>
    <dbReference type="NCBI Taxonomy" id="417184"/>
    <lineage>
        <taxon>Eukaryota</taxon>
        <taxon>Fungi</taxon>
        <taxon>Fungi incertae sedis</taxon>
        <taxon>Zoopagomycota</taxon>
        <taxon>Kickxellomycotina</taxon>
        <taxon>Kickxellomycetes</taxon>
        <taxon>Kickxellales</taxon>
        <taxon>Kickxellaceae</taxon>
        <taxon>Mycoemilia</taxon>
    </lineage>
</organism>
<name>A0A9W8DRP2_9FUNG</name>
<evidence type="ECO:0000259" key="5">
    <source>
        <dbReference type="SMART" id="SM01075"/>
    </source>
</evidence>
<dbReference type="InterPro" id="IPR032054">
    <property type="entry name" value="Cdt1_C"/>
</dbReference>
<dbReference type="Pfam" id="PF08839">
    <property type="entry name" value="CDT1"/>
    <property type="match status" value="1"/>
</dbReference>
<dbReference type="OrthoDB" id="341730at2759"/>
<protein>
    <recommendedName>
        <fullName evidence="5">CDT1 Geminin-binding domain-containing protein</fullName>
    </recommendedName>
</protein>
<comment type="caution">
    <text evidence="6">The sequence shown here is derived from an EMBL/GenBank/DDBJ whole genome shotgun (WGS) entry which is preliminary data.</text>
</comment>
<dbReference type="PANTHER" id="PTHR28637">
    <property type="entry name" value="DNA REPLICATION FACTOR CDT1"/>
    <property type="match status" value="1"/>
</dbReference>
<dbReference type="GO" id="GO:0030174">
    <property type="term" value="P:regulation of DNA-templated DNA replication initiation"/>
    <property type="evidence" value="ECO:0007669"/>
    <property type="project" value="InterPro"/>
</dbReference>
<feature type="region of interest" description="Disordered" evidence="4">
    <location>
        <begin position="190"/>
        <end position="227"/>
    </location>
</feature>
<feature type="compositionally biased region" description="Polar residues" evidence="4">
    <location>
        <begin position="217"/>
        <end position="227"/>
    </location>
</feature>
<dbReference type="PANTHER" id="PTHR28637:SF1">
    <property type="entry name" value="DNA REPLICATION FACTOR CDT1"/>
    <property type="match status" value="1"/>
</dbReference>
<evidence type="ECO:0000313" key="7">
    <source>
        <dbReference type="Proteomes" id="UP001150538"/>
    </source>
</evidence>
<feature type="region of interest" description="Disordered" evidence="4">
    <location>
        <begin position="494"/>
        <end position="529"/>
    </location>
</feature>
<evidence type="ECO:0000256" key="3">
    <source>
        <dbReference type="SAM" id="Coils"/>
    </source>
</evidence>
<feature type="coiled-coil region" evidence="3">
    <location>
        <begin position="405"/>
        <end position="432"/>
    </location>
</feature>